<reference evidence="3" key="1">
    <citation type="submission" date="2022-06" db="EMBL/GenBank/DDBJ databases">
        <title>Genome sequence of Phormidium yuhuli AB48 isolated from an industrial photobioreactor environment.</title>
        <authorList>
            <person name="Qiu Y."/>
            <person name="Noonan A.J.C."/>
            <person name="Dofher K."/>
            <person name="Koch M."/>
            <person name="Kieft B."/>
            <person name="Lin X."/>
            <person name="Ziels R.M."/>
            <person name="Hallam S.J."/>
        </authorList>
    </citation>
    <scope>NUCLEOTIDE SEQUENCE</scope>
    <source>
        <strain evidence="3">AB48</strain>
    </source>
</reference>
<feature type="domain" description="Putative restriction endonuclease" evidence="2">
    <location>
        <begin position="16"/>
        <end position="184"/>
    </location>
</feature>
<sequence>MAIATAPTSTQQTCTPEDYLRWEVQQQTRNEYRDGEIVPMSGGTPAHNEIVSFLNALLRLGLRGQPYSIFISDQRLWIPQRNTYTYPDVMVTAKPYQLHPGRNDTVINPIMLAEVLSPSTQNYDRGEKFAAYRSLDSVQDYLLIRQDRPHIEHYAKQAPHQWLLTDYEGLDATLSLESLSLTLSLNELYEAVEFPTPTEATPPAPEDHPDPDPSESPETPQTS</sequence>
<evidence type="ECO:0000256" key="1">
    <source>
        <dbReference type="SAM" id="MobiDB-lite"/>
    </source>
</evidence>
<accession>A0ABY5ATX8</accession>
<evidence type="ECO:0000313" key="3">
    <source>
        <dbReference type="EMBL" id="USR92682.1"/>
    </source>
</evidence>
<dbReference type="GO" id="GO:0004519">
    <property type="term" value="F:endonuclease activity"/>
    <property type="evidence" value="ECO:0007669"/>
    <property type="project" value="UniProtKB-KW"/>
</dbReference>
<feature type="region of interest" description="Disordered" evidence="1">
    <location>
        <begin position="193"/>
        <end position="223"/>
    </location>
</feature>
<dbReference type="SUPFAM" id="SSF52980">
    <property type="entry name" value="Restriction endonuclease-like"/>
    <property type="match status" value="1"/>
</dbReference>
<dbReference type="PANTHER" id="PTHR36558:SF1">
    <property type="entry name" value="RESTRICTION ENDONUCLEASE DOMAIN-CONTAINING PROTEIN-RELATED"/>
    <property type="match status" value="1"/>
</dbReference>
<dbReference type="CDD" id="cd06260">
    <property type="entry name" value="DUF820-like"/>
    <property type="match status" value="1"/>
</dbReference>
<protein>
    <submittedName>
        <fullName evidence="3">Uma2 family endonuclease</fullName>
    </submittedName>
</protein>
<dbReference type="InterPro" id="IPR011335">
    <property type="entry name" value="Restrct_endonuc-II-like"/>
</dbReference>
<proteinExistence type="predicted"/>
<evidence type="ECO:0000313" key="4">
    <source>
        <dbReference type="Proteomes" id="UP001056708"/>
    </source>
</evidence>
<dbReference type="RefSeq" id="WP_252664828.1">
    <property type="nucleotide sequence ID" value="NZ_CP098611.1"/>
</dbReference>
<dbReference type="Pfam" id="PF05685">
    <property type="entry name" value="Uma2"/>
    <property type="match status" value="1"/>
</dbReference>
<gene>
    <name evidence="3" type="ORF">NEA10_08185</name>
</gene>
<dbReference type="InterPro" id="IPR012296">
    <property type="entry name" value="Nuclease_put_TT1808"/>
</dbReference>
<keyword evidence="3" id="KW-0378">Hydrolase</keyword>
<keyword evidence="3" id="KW-0255">Endonuclease</keyword>
<name>A0ABY5ATX8_9CYAN</name>
<dbReference type="Proteomes" id="UP001056708">
    <property type="component" value="Chromosome"/>
</dbReference>
<organism evidence="3 4">
    <name type="scientific">Phormidium yuhuli AB48</name>
    <dbReference type="NCBI Taxonomy" id="2940671"/>
    <lineage>
        <taxon>Bacteria</taxon>
        <taxon>Bacillati</taxon>
        <taxon>Cyanobacteriota</taxon>
        <taxon>Cyanophyceae</taxon>
        <taxon>Oscillatoriophycideae</taxon>
        <taxon>Oscillatoriales</taxon>
        <taxon>Oscillatoriaceae</taxon>
        <taxon>Phormidium</taxon>
        <taxon>Phormidium yuhuli</taxon>
    </lineage>
</organism>
<evidence type="ECO:0000259" key="2">
    <source>
        <dbReference type="Pfam" id="PF05685"/>
    </source>
</evidence>
<dbReference type="Gene3D" id="3.90.1570.10">
    <property type="entry name" value="tt1808, chain A"/>
    <property type="match status" value="1"/>
</dbReference>
<keyword evidence="4" id="KW-1185">Reference proteome</keyword>
<dbReference type="InterPro" id="IPR008538">
    <property type="entry name" value="Uma2"/>
</dbReference>
<dbReference type="EMBL" id="CP098611">
    <property type="protein sequence ID" value="USR92682.1"/>
    <property type="molecule type" value="Genomic_DNA"/>
</dbReference>
<dbReference type="PANTHER" id="PTHR36558">
    <property type="entry name" value="GLR1098 PROTEIN"/>
    <property type="match status" value="1"/>
</dbReference>
<keyword evidence="3" id="KW-0540">Nuclease</keyword>